<dbReference type="PANTHER" id="PTHR11540:SF16">
    <property type="entry name" value="MALATE DEHYDROGENASE, MITOCHONDRIAL"/>
    <property type="match status" value="1"/>
</dbReference>
<evidence type="ECO:0000256" key="1">
    <source>
        <dbReference type="ARBA" id="ARBA00023002"/>
    </source>
</evidence>
<dbReference type="GeneID" id="824558"/>
<gene>
    <name evidence="5" type="primary">F5K20_210</name>
    <name evidence="3 4" type="ordered locus">At3g53910</name>
</gene>
<dbReference type="PIR" id="T45931">
    <property type="entry name" value="T45931"/>
</dbReference>
<evidence type="ECO:0000313" key="3">
    <source>
        <dbReference type="Araport" id="AT3G53910"/>
    </source>
</evidence>
<evidence type="ECO:0000313" key="4">
    <source>
        <dbReference type="EMBL" id="AEE79158.1"/>
    </source>
</evidence>
<keyword evidence="1" id="KW-0560">Oxidoreductase</keyword>
<dbReference type="PaxDb" id="3702-AT3G53910.1"/>
<organism evidence="5">
    <name type="scientific">Arabidopsis thaliana</name>
    <name type="common">Mouse-ear cress</name>
    <dbReference type="NCBI Taxonomy" id="3702"/>
    <lineage>
        <taxon>Eukaryota</taxon>
        <taxon>Viridiplantae</taxon>
        <taxon>Streptophyta</taxon>
        <taxon>Embryophyta</taxon>
        <taxon>Tracheophyta</taxon>
        <taxon>Spermatophyta</taxon>
        <taxon>Magnoliopsida</taxon>
        <taxon>eudicotyledons</taxon>
        <taxon>Gunneridae</taxon>
        <taxon>Pentapetalae</taxon>
        <taxon>rosids</taxon>
        <taxon>malvids</taxon>
        <taxon>Brassicales</taxon>
        <taxon>Brassicaceae</taxon>
        <taxon>Camelineae</taxon>
        <taxon>Arabidopsis</taxon>
    </lineage>
</organism>
<reference evidence="4" key="4">
    <citation type="submission" date="2011-02" db="EMBL/GenBank/DDBJ databases">
        <authorList>
            <consortium name="TAIR"/>
            <person name="Swarbreck D."/>
            <person name="Lamesch P."/>
            <person name="Wilks C."/>
            <person name="Huala E."/>
        </authorList>
    </citation>
    <scope>NUCLEOTIDE SEQUENCE</scope>
</reference>
<dbReference type="KEGG" id="ath:AT3G53910"/>
<dbReference type="RefSeq" id="NP_190959.1">
    <property type="nucleotide sequence ID" value="NM_115251.1"/>
</dbReference>
<dbReference type="SMR" id="Q9M335"/>
<dbReference type="HOGENOM" id="CLU_2200556_0_0_1"/>
<dbReference type="Araport" id="AT3G53910"/>
<reference evidence="5" key="3">
    <citation type="submission" date="2000-04" db="EMBL/GenBank/DDBJ databases">
        <authorList>
            <person name="EU Arabidopsis sequencing project"/>
        </authorList>
    </citation>
    <scope>NUCLEOTIDE SEQUENCE</scope>
</reference>
<dbReference type="GO" id="GO:0016616">
    <property type="term" value="F:oxidoreductase activity, acting on the CH-OH group of donors, NAD or NADP as acceptor"/>
    <property type="evidence" value="ECO:0007669"/>
    <property type="project" value="InterPro"/>
</dbReference>
<keyword evidence="2" id="KW-0520">NAD</keyword>
<dbReference type="EMBL" id="AL132960">
    <property type="protein sequence ID" value="CAB88353.1"/>
    <property type="molecule type" value="Genomic_DNA"/>
</dbReference>
<dbReference type="PANTHER" id="PTHR11540">
    <property type="entry name" value="MALATE AND LACTATE DEHYDROGENASE"/>
    <property type="match status" value="1"/>
</dbReference>
<evidence type="ECO:0000313" key="5">
    <source>
        <dbReference type="EMBL" id="CAB88353.1"/>
    </source>
</evidence>
<dbReference type="EMBL" id="CP002686">
    <property type="protein sequence ID" value="AEE79158.1"/>
    <property type="molecule type" value="Genomic_DNA"/>
</dbReference>
<dbReference type="TAIR" id="AT3G53910"/>
<reference evidence="6" key="6">
    <citation type="journal article" date="2017" name="Plant J.">
        <title>Araport11: a complete reannotation of the Arabidopsis thaliana reference genome.</title>
        <authorList>
            <person name="Cheng C.Y."/>
            <person name="Krishnakumar V."/>
            <person name="Chan A.P."/>
            <person name="Thibaud-Nissen F."/>
            <person name="Schobel S."/>
            <person name="Town C.D."/>
        </authorList>
    </citation>
    <scope>GENOME REANNOTATION</scope>
    <source>
        <strain evidence="6">cv. Columbia</strain>
    </source>
</reference>
<dbReference type="STRING" id="3702.Q9M335"/>
<keyword evidence="6" id="KW-1185">Reference proteome</keyword>
<reference evidence="5" key="1">
    <citation type="submission" date="1999-11" db="EMBL/GenBank/DDBJ databases">
        <authorList>
            <person name="Monfort A."/>
            <person name="Casacuberta E."/>
            <person name="Puigdomenech P."/>
            <person name="Mewes H.W."/>
            <person name="Rudd S."/>
            <person name="Lemcke K."/>
            <person name="Mayer K.F.X."/>
            <person name="Quetier F."/>
            <person name="Salanoubat M."/>
        </authorList>
    </citation>
    <scope>NUCLEOTIDE SEQUENCE</scope>
</reference>
<protein>
    <submittedName>
        <fullName evidence="4">Malate dehydrogenase-like protein</fullName>
    </submittedName>
</protein>
<dbReference type="InterPro" id="IPR015955">
    <property type="entry name" value="Lactate_DH/Glyco_Ohase_4_C"/>
</dbReference>
<dbReference type="ExpressionAtlas" id="Q9M335">
    <property type="expression patterns" value="baseline and differential"/>
</dbReference>
<dbReference type="AlphaFoldDB" id="Q9M335"/>
<accession>Q9M335</accession>
<evidence type="ECO:0000313" key="6">
    <source>
        <dbReference type="Proteomes" id="UP000006548"/>
    </source>
</evidence>
<reference evidence="4 6" key="2">
    <citation type="journal article" date="2000" name="Nature">
        <title>Sequence and analysis of chromosome 3 of the plant Arabidopsis thaliana.</title>
        <authorList>
            <consortium name="European Union Chromosome 3 Arabidopsis Sequencing Consortium"/>
            <consortium name="Institute for Genomic Research"/>
            <consortium name="Kazusa DNA Research Institute"/>
            <person name="Salanoubat M."/>
            <person name="Lemcke K."/>
            <person name="Rieger M."/>
            <person name="Ansorge W."/>
            <person name="Unseld M."/>
            <person name="Fartmann B."/>
            <person name="Valle G."/>
            <person name="Blocker H."/>
            <person name="Perez-Alonso M."/>
            <person name="Obermaier B."/>
            <person name="Delseny M."/>
            <person name="Boutry M."/>
            <person name="Grivell L.A."/>
            <person name="Mache R."/>
            <person name="Puigdomenech P."/>
            <person name="De Simone V."/>
            <person name="Choisne N."/>
            <person name="Artiguenave F."/>
            <person name="Robert C."/>
            <person name="Brottier P."/>
            <person name="Wincker P."/>
            <person name="Cattolico L."/>
            <person name="Weissenbach J."/>
            <person name="Saurin W."/>
            <person name="Quetier F."/>
            <person name="Schafer M."/>
            <person name="Muller-Auer S."/>
            <person name="Gabel C."/>
            <person name="Fuchs M."/>
            <person name="Benes V."/>
            <person name="Wurmbach E."/>
            <person name="Drzonek H."/>
            <person name="Erfle H."/>
            <person name="Jordan N."/>
            <person name="Bangert S."/>
            <person name="Wiedelmann R."/>
            <person name="Kranz H."/>
            <person name="Voss H."/>
            <person name="Holland R."/>
            <person name="Brandt P."/>
            <person name="Nyakatura G."/>
            <person name="Vezzi A."/>
            <person name="D'Angelo M."/>
            <person name="Pallavicini A."/>
            <person name="Toppo S."/>
            <person name="Simionati B."/>
            <person name="Conrad A."/>
            <person name="Hornischer K."/>
            <person name="Kauer G."/>
            <person name="Lohnert T.H."/>
            <person name="Nordsiek G."/>
            <person name="Reichelt J."/>
            <person name="Scharfe M."/>
            <person name="Schon O."/>
            <person name="Bargues M."/>
            <person name="Terol J."/>
            <person name="Climent J."/>
            <person name="Navarro P."/>
            <person name="Collado C."/>
            <person name="Perez-Perez A."/>
            <person name="Ottenwalder B."/>
            <person name="Duchemin D."/>
            <person name="Cooke R."/>
            <person name="Laudie M."/>
            <person name="Berger-Llauro C."/>
            <person name="Purnelle B."/>
            <person name="Masuy D."/>
            <person name="de Haan M."/>
            <person name="Maarse A.C."/>
            <person name="Alcaraz J.P."/>
            <person name="Cottet A."/>
            <person name="Casacuberta E."/>
            <person name="Monfort A."/>
            <person name="Argiriou A."/>
            <person name="flores M."/>
            <person name="Liguori R."/>
            <person name="Vitale D."/>
            <person name="Mannhaupt G."/>
            <person name="Haase D."/>
            <person name="Schoof H."/>
            <person name="Rudd S."/>
            <person name="Zaccaria P."/>
            <person name="Mewes H.W."/>
            <person name="Mayer K.F."/>
            <person name="Kaul S."/>
            <person name="Town C.D."/>
            <person name="Koo H.L."/>
            <person name="Tallon L.J."/>
            <person name="Jenkins J."/>
            <person name="Rooney T."/>
            <person name="Rizzo M."/>
            <person name="Walts A."/>
            <person name="Utterback T."/>
            <person name="Fujii C.Y."/>
            <person name="Shea T.P."/>
            <person name="Creasy T.H."/>
            <person name="Haas B."/>
            <person name="Maiti R."/>
            <person name="Wu D."/>
            <person name="Peterson J."/>
            <person name="Van Aken S."/>
            <person name="Pai G."/>
            <person name="Militscher J."/>
            <person name="Sellers P."/>
            <person name="Gill J.E."/>
            <person name="Feldblyum T.V."/>
            <person name="Preuss D."/>
            <person name="Lin X."/>
            <person name="Nierman W.C."/>
            <person name="Salzberg S.L."/>
            <person name="White O."/>
            <person name="Venter J.C."/>
            <person name="Fraser C.M."/>
            <person name="Kaneko T."/>
            <person name="Nakamura Y."/>
            <person name="Sato S."/>
            <person name="Kato T."/>
            <person name="Asamizu E."/>
            <person name="Sasamoto S."/>
            <person name="Kimura T."/>
            <person name="Idesawa K."/>
            <person name="Kawashima K."/>
            <person name="Kishida Y."/>
            <person name="Kiyokawa C."/>
            <person name="Kohara M."/>
            <person name="Matsumoto M."/>
            <person name="Matsuno A."/>
            <person name="Muraki A."/>
            <person name="Nakayama S."/>
            <person name="Nakazaki N."/>
            <person name="Shinpo S."/>
            <person name="Takeuchi C."/>
            <person name="Wada T."/>
            <person name="Watanabe A."/>
            <person name="Yamada M."/>
            <person name="Yasuda M."/>
            <person name="Tabata S."/>
        </authorList>
    </citation>
    <scope>NUCLEOTIDE SEQUENCE [LARGE SCALE GENOMIC DNA]</scope>
    <source>
        <strain evidence="6">cv. Columbia</strain>
    </source>
</reference>
<reference evidence="4" key="5">
    <citation type="submission" date="2016-05" db="EMBL/GenBank/DDBJ databases">
        <authorList>
            <person name="Krishnakumar V."/>
            <person name="Cheng C.-Y."/>
            <person name="Chan A.P."/>
            <person name="Schobel S."/>
            <person name="Kim M."/>
            <person name="Ferlanti E.S."/>
            <person name="Belyaeva I."/>
            <person name="Rosen B.D."/>
            <person name="Micklem G."/>
            <person name="Miller J.R."/>
            <person name="Vaughn M."/>
            <person name="Town C.D."/>
        </authorList>
    </citation>
    <scope>NUCLEOTIDE SEQUENCE</scope>
</reference>
<dbReference type="Gene3D" id="3.90.110.10">
    <property type="entry name" value="Lactate dehydrogenase/glycoside hydrolase, family 4, C-terminal"/>
    <property type="match status" value="1"/>
</dbReference>
<dbReference type="eggNOG" id="KOG1494">
    <property type="taxonomic scope" value="Eukaryota"/>
</dbReference>
<evidence type="ECO:0000256" key="2">
    <source>
        <dbReference type="ARBA" id="ARBA00023027"/>
    </source>
</evidence>
<proteinExistence type="predicted"/>
<sequence length="108" mass="12318">MFLRNSDPYAMISFLKSLIRALDGDDDVFDFAFVASSVTELPYFATRTKIGKKRIEEVIDSDLQGLAKYEERAIKAIKPRVKVTIEKDITLLQRTFVAISVYKLLIVV</sequence>
<name>Q9M335_ARATH</name>
<dbReference type="Proteomes" id="UP000006548">
    <property type="component" value="Chromosome 3"/>
</dbReference>